<dbReference type="InterPro" id="IPR037143">
    <property type="entry name" value="4-PPantetheinyl_Trfase_dom_sf"/>
</dbReference>
<organism evidence="4 5">
    <name type="scientific">Streptomyces lavendulae subsp. lavendulae</name>
    <dbReference type="NCBI Taxonomy" id="58340"/>
    <lineage>
        <taxon>Bacteria</taxon>
        <taxon>Bacillati</taxon>
        <taxon>Actinomycetota</taxon>
        <taxon>Actinomycetes</taxon>
        <taxon>Kitasatosporales</taxon>
        <taxon>Streptomycetaceae</taxon>
        <taxon>Streptomyces</taxon>
    </lineage>
</organism>
<dbReference type="EC" id="2.7.8.-" evidence="4"/>
<dbReference type="GO" id="GO:0008897">
    <property type="term" value="F:holo-[acyl-carrier-protein] synthase activity"/>
    <property type="evidence" value="ECO:0007669"/>
    <property type="project" value="InterPro"/>
</dbReference>
<dbReference type="SUPFAM" id="SSF56214">
    <property type="entry name" value="4'-phosphopantetheinyl transferase"/>
    <property type="match status" value="2"/>
</dbReference>
<keyword evidence="5" id="KW-1185">Reference proteome</keyword>
<feature type="region of interest" description="Disordered" evidence="3">
    <location>
        <begin position="1"/>
        <end position="25"/>
    </location>
</feature>
<evidence type="ECO:0000256" key="3">
    <source>
        <dbReference type="SAM" id="MobiDB-lite"/>
    </source>
</evidence>
<dbReference type="PANTHER" id="PTHR12215:SF10">
    <property type="entry name" value="L-AMINOADIPATE-SEMIALDEHYDE DEHYDROGENASE-PHOSPHOPANTETHEINYL TRANSFERASE"/>
    <property type="match status" value="1"/>
</dbReference>
<evidence type="ECO:0000313" key="5">
    <source>
        <dbReference type="Proteomes" id="UP000231791"/>
    </source>
</evidence>
<evidence type="ECO:0000313" key="4">
    <source>
        <dbReference type="EMBL" id="ATZ23729.1"/>
    </source>
</evidence>
<name>A0A2K8PAG4_STRLA</name>
<dbReference type="GO" id="GO:0019878">
    <property type="term" value="P:lysine biosynthetic process via aminoadipic acid"/>
    <property type="evidence" value="ECO:0007669"/>
    <property type="project" value="TreeGrafter"/>
</dbReference>
<protein>
    <submittedName>
        <fullName evidence="4">4'-phosphopantetheinyl transferase psf-1</fullName>
        <ecNumber evidence="4">2.7.8.-</ecNumber>
    </submittedName>
</protein>
<reference evidence="4 5" key="1">
    <citation type="submission" date="2017-11" db="EMBL/GenBank/DDBJ databases">
        <title>Complete genome sequence of Streptomyces lavendulae subsp. lavendulae CCM 3239 (formerly 'Streptomyces aureofaciens CCM 3239'), the producer of the angucycline-type antibiotic auricin.</title>
        <authorList>
            <person name="Busche T."/>
            <person name="Novakova R."/>
            <person name="Al'Dilaimi A."/>
            <person name="Homerova D."/>
            <person name="Feckova L."/>
            <person name="Rezuchova B."/>
            <person name="Mingyar E."/>
            <person name="Csolleiova D."/>
            <person name="Bekeova C."/>
            <person name="Winkler A."/>
            <person name="Sevcikova B."/>
            <person name="Kalinowski J."/>
            <person name="Kormanec J."/>
            <person name="Ruckert C."/>
        </authorList>
    </citation>
    <scope>NUCLEOTIDE SEQUENCE [LARGE SCALE GENOMIC DNA]</scope>
    <source>
        <strain evidence="4 5">CCM 3239</strain>
    </source>
</reference>
<proteinExistence type="inferred from homology"/>
<accession>A0A2K8PAG4</accession>
<comment type="similarity">
    <text evidence="1">Belongs to the P-Pant transferase superfamily. Gsp/Sfp/HetI/AcpT family.</text>
</comment>
<dbReference type="KEGG" id="slx:SLAV_09300"/>
<dbReference type="Proteomes" id="UP000231791">
    <property type="component" value="Chromosome"/>
</dbReference>
<dbReference type="EMBL" id="CP024985">
    <property type="protein sequence ID" value="ATZ23729.1"/>
    <property type="molecule type" value="Genomic_DNA"/>
</dbReference>
<dbReference type="GO" id="GO:0005829">
    <property type="term" value="C:cytosol"/>
    <property type="evidence" value="ECO:0007669"/>
    <property type="project" value="TreeGrafter"/>
</dbReference>
<dbReference type="InterPro" id="IPR008278">
    <property type="entry name" value="4-PPantetheinyl_Trfase_dom"/>
</dbReference>
<gene>
    <name evidence="4" type="primary">psf-1</name>
    <name evidence="4" type="ORF">SLAV_09300</name>
</gene>
<dbReference type="Gene3D" id="3.90.470.20">
    <property type="entry name" value="4'-phosphopantetheinyl transferase domain"/>
    <property type="match status" value="1"/>
</dbReference>
<evidence type="ECO:0000256" key="2">
    <source>
        <dbReference type="ARBA" id="ARBA00022679"/>
    </source>
</evidence>
<sequence>MNAPARAAGTGRPAGTALSTPPALPSVPRVLTDPGPARAVLVAAAPQLWLVDTTAYRDHAARHAPGTLDAQELARAAEFALAADRDSYVCAHVALRRLLGAYLGLAPREVTVERAPCAHCDEPHGRPVLPGGALHFSLSHCTGISLLAFADAPVGVDVEELVRPEVIADTADVLHPREAAELALLPAPARPLAFTRVWTRKEAYLKGLGVGLSEDPAADYVGTGPVPARMPGWSLADVTVPEGHCAALALRLPPDA</sequence>
<dbReference type="AlphaFoldDB" id="A0A2K8PAG4"/>
<feature type="compositionally biased region" description="Low complexity" evidence="3">
    <location>
        <begin position="1"/>
        <end position="17"/>
    </location>
</feature>
<dbReference type="Pfam" id="PF01648">
    <property type="entry name" value="ACPS"/>
    <property type="match status" value="1"/>
</dbReference>
<keyword evidence="2 4" id="KW-0808">Transferase</keyword>
<dbReference type="PANTHER" id="PTHR12215">
    <property type="entry name" value="PHOSPHOPANTETHEINE TRANSFERASE"/>
    <property type="match status" value="1"/>
</dbReference>
<dbReference type="InterPro" id="IPR050559">
    <property type="entry name" value="P-Pant_transferase_sf"/>
</dbReference>
<evidence type="ECO:0000256" key="1">
    <source>
        <dbReference type="ARBA" id="ARBA00010990"/>
    </source>
</evidence>
<dbReference type="GO" id="GO:0000287">
    <property type="term" value="F:magnesium ion binding"/>
    <property type="evidence" value="ECO:0007669"/>
    <property type="project" value="InterPro"/>
</dbReference>